<protein>
    <submittedName>
        <fullName evidence="1">Uncharacterized protein</fullName>
    </submittedName>
</protein>
<proteinExistence type="predicted"/>
<keyword evidence="2" id="KW-1185">Reference proteome</keyword>
<sequence length="400" mass="44056">MSDFKASLPAPMPVSASMINEWSDLLPSPDRSAFVAECTATEADDRRLQAVLSRSFSTWRTNLMADDLSRLQMLATHAQIRDYVKVICLEDDSIKVKEGSPLESPAIWPRHEDGQVVAESIGVELLKSMLAAKQLRPVRLEIRDTPLDESDSNTFSNPETAAVLARNILIGADLAVTDFVLKKGSAMTTIITAELSTENQGQGIGFSILRKAQLCLSHNLNSSSYWADQIFLHAPVLKELSLSFSQPHHMLHTPSFFLNNKTFPSLEKLELSMARLSILSIMAILSNSKQSLTGISFHLVTLGNDSTWAELLSRICNDFAHLTWFKLTNLSEGPMGELRITFPDLDRDSVVGEPYKKGLKLVQRCPVGAPKRIPGVEYVGPDANHVLNIVAEHTVAAPVP</sequence>
<evidence type="ECO:0000313" key="1">
    <source>
        <dbReference type="EMBL" id="RAO67475.1"/>
    </source>
</evidence>
<reference evidence="1 2" key="1">
    <citation type="journal article" date="2017" name="Biotechnol. Biofuels">
        <title>Differential beta-glucosidase expression as a function of carbon source availability in Talaromyces amestolkiae: a genomic and proteomic approach.</title>
        <authorList>
            <person name="de Eugenio L.I."/>
            <person name="Mendez-Liter J.A."/>
            <person name="Nieto-Dominguez M."/>
            <person name="Alonso L."/>
            <person name="Gil-Munoz J."/>
            <person name="Barriuso J."/>
            <person name="Prieto A."/>
            <person name="Martinez M.J."/>
        </authorList>
    </citation>
    <scope>NUCLEOTIDE SEQUENCE [LARGE SCALE GENOMIC DNA]</scope>
    <source>
        <strain evidence="1 2">CIB</strain>
    </source>
</reference>
<gene>
    <name evidence="1" type="ORF">BHQ10_003487</name>
</gene>
<organism evidence="1 2">
    <name type="scientific">Talaromyces amestolkiae</name>
    <dbReference type="NCBI Taxonomy" id="1196081"/>
    <lineage>
        <taxon>Eukaryota</taxon>
        <taxon>Fungi</taxon>
        <taxon>Dikarya</taxon>
        <taxon>Ascomycota</taxon>
        <taxon>Pezizomycotina</taxon>
        <taxon>Eurotiomycetes</taxon>
        <taxon>Eurotiomycetidae</taxon>
        <taxon>Eurotiales</taxon>
        <taxon>Trichocomaceae</taxon>
        <taxon>Talaromyces</taxon>
        <taxon>Talaromyces sect. Talaromyces</taxon>
    </lineage>
</organism>
<comment type="caution">
    <text evidence="1">The sequence shown here is derived from an EMBL/GenBank/DDBJ whole genome shotgun (WGS) entry which is preliminary data.</text>
</comment>
<dbReference type="OrthoDB" id="5279008at2759"/>
<evidence type="ECO:0000313" key="2">
    <source>
        <dbReference type="Proteomes" id="UP000249363"/>
    </source>
</evidence>
<dbReference type="EMBL" id="MIKG01000005">
    <property type="protein sequence ID" value="RAO67475.1"/>
    <property type="molecule type" value="Genomic_DNA"/>
</dbReference>
<name>A0A364KV92_TALAM</name>
<accession>A0A364KV92</accession>
<dbReference type="GeneID" id="63792703"/>
<dbReference type="AlphaFoldDB" id="A0A364KV92"/>
<dbReference type="Proteomes" id="UP000249363">
    <property type="component" value="Unassembled WGS sequence"/>
</dbReference>
<dbReference type="RefSeq" id="XP_040731991.1">
    <property type="nucleotide sequence ID" value="XM_040875748.1"/>
</dbReference>